<gene>
    <name evidence="3" type="ORF">FF125_12560</name>
</gene>
<organism evidence="3 4">
    <name type="scientific">Aureibaculum algae</name>
    <dbReference type="NCBI Taxonomy" id="2584122"/>
    <lineage>
        <taxon>Bacteria</taxon>
        <taxon>Pseudomonadati</taxon>
        <taxon>Bacteroidota</taxon>
        <taxon>Flavobacteriia</taxon>
        <taxon>Flavobacteriales</taxon>
        <taxon>Flavobacteriaceae</taxon>
        <taxon>Aureibaculum</taxon>
    </lineage>
</organism>
<dbReference type="EMBL" id="CP040749">
    <property type="protein sequence ID" value="QCX39227.1"/>
    <property type="molecule type" value="Genomic_DNA"/>
</dbReference>
<evidence type="ECO:0000313" key="4">
    <source>
        <dbReference type="Proteomes" id="UP000306229"/>
    </source>
</evidence>
<dbReference type="KEGG" id="fbe:FF125_12560"/>
<dbReference type="NCBIfam" id="TIGR04183">
    <property type="entry name" value="Por_Secre_tail"/>
    <property type="match status" value="1"/>
</dbReference>
<dbReference type="Pfam" id="PF18962">
    <property type="entry name" value="Por_Secre_tail"/>
    <property type="match status" value="1"/>
</dbReference>
<evidence type="ECO:0000256" key="1">
    <source>
        <dbReference type="ARBA" id="ARBA00022729"/>
    </source>
</evidence>
<dbReference type="Gene3D" id="2.60.120.200">
    <property type="match status" value="1"/>
</dbReference>
<name>A0A5B7TWH8_9FLAO</name>
<keyword evidence="4" id="KW-1185">Reference proteome</keyword>
<proteinExistence type="predicted"/>
<evidence type="ECO:0000313" key="3">
    <source>
        <dbReference type="EMBL" id="QCX39227.1"/>
    </source>
</evidence>
<sequence>MKKFNLCIISCVFTLQLIFPQSVSDNPELISAILAPDNLVTHTSCNQNGFGGHYNEIHDDELNIKVGQFQIHKSDDTEACENFGTKFNEFETVSDAPKNLLGEAGETITYSWKFKFDDHFVVRNNNMDIHQLKAIGGSEAEVPLFTLTTSRKGRFESLELRYSEMDTQVILKSIDITNLKGQWIEVSETITYNEIGAYDISIKTLNDEKTVLEYNDDAIRTWKTDAEFIRPKWGIFKASVEIDTTTEKKIFFSDFNIEENVNISKFQSSLDSKAIAIYPNPATDKVTMKGNNLDGYDAIELHDSFGREVRLKRPMDNNSFNVSNLKNGIYFVVFKKDNEISVVKKLLKF</sequence>
<keyword evidence="1" id="KW-0732">Signal</keyword>
<dbReference type="Proteomes" id="UP000306229">
    <property type="component" value="Chromosome"/>
</dbReference>
<evidence type="ECO:0000259" key="2">
    <source>
        <dbReference type="Pfam" id="PF18962"/>
    </source>
</evidence>
<feature type="domain" description="Secretion system C-terminal sorting" evidence="2">
    <location>
        <begin position="277"/>
        <end position="346"/>
    </location>
</feature>
<dbReference type="AlphaFoldDB" id="A0A5B7TWH8"/>
<dbReference type="OrthoDB" id="624837at2"/>
<reference evidence="3 4" key="1">
    <citation type="submission" date="2019-05" db="EMBL/GenBank/DDBJ databases">
        <title>Algicella ahnfeltiae gen. nov., sp. nov., a novel marine bacterium of the family Flavobacteriaceae isolated from a red alga.</title>
        <authorList>
            <person name="Nedashkovskaya O.I."/>
            <person name="Kukhlevskiy A.D."/>
            <person name="Kim S.-G."/>
            <person name="Zhukova N.V."/>
            <person name="Mikhailov V.V."/>
        </authorList>
    </citation>
    <scope>NUCLEOTIDE SEQUENCE [LARGE SCALE GENOMIC DNA]</scope>
    <source>
        <strain evidence="3 4">10Alg115</strain>
    </source>
</reference>
<dbReference type="InterPro" id="IPR026444">
    <property type="entry name" value="Secre_tail"/>
</dbReference>
<dbReference type="RefSeq" id="WP_138950089.1">
    <property type="nucleotide sequence ID" value="NZ_CP040749.1"/>
</dbReference>
<protein>
    <submittedName>
        <fullName evidence="3">T9SS type A sorting domain-containing protein</fullName>
    </submittedName>
</protein>
<accession>A0A5B7TWH8</accession>